<dbReference type="RefSeq" id="WP_108731141.1">
    <property type="nucleotide sequence ID" value="NZ_CP020929.1"/>
</dbReference>
<organism evidence="1 2">
    <name type="scientific">Weissella cibaria</name>
    <dbReference type="NCBI Taxonomy" id="137591"/>
    <lineage>
        <taxon>Bacteria</taxon>
        <taxon>Bacillati</taxon>
        <taxon>Bacillota</taxon>
        <taxon>Bacilli</taxon>
        <taxon>Lactobacillales</taxon>
        <taxon>Lactobacillaceae</taxon>
        <taxon>Weissella</taxon>
    </lineage>
</organism>
<reference evidence="1 2" key="1">
    <citation type="submission" date="2017-04" db="EMBL/GenBank/DDBJ databases">
        <title>Weissella cibaria strain m2 complete genome.</title>
        <authorList>
            <person name="Pan Q."/>
            <person name="Tan M."/>
            <person name="Yao F."/>
            <person name="Su S."/>
        </authorList>
    </citation>
    <scope>NUCLEOTIDE SEQUENCE [LARGE SCALE GENOMIC DNA]</scope>
    <source>
        <strain evidence="1 2">M2</strain>
        <plasmid evidence="2">Plasmid unnamed1</plasmid>
    </source>
</reference>
<protein>
    <submittedName>
        <fullName evidence="1">Uncharacterized protein</fullName>
    </submittedName>
</protein>
<keyword evidence="1" id="KW-0614">Plasmid</keyword>
<gene>
    <name evidence="1" type="ORF">B6254_2484</name>
</gene>
<dbReference type="AlphaFoldDB" id="A0A2S1KUW9"/>
<evidence type="ECO:0000313" key="1">
    <source>
        <dbReference type="EMBL" id="AWF96828.1"/>
    </source>
</evidence>
<sequence>MIQESTQAQQLFSAGTGVNQVAISGKVTQLTQFTTSQGSTMSLGSIEGVGNRGKVIIEFTSFIEPEVLKYAHQNDLEVLLEGDLKMFKSKSDGMWKVQIDVSNVTSSLQLSEEVGSGQF</sequence>
<proteinExistence type="predicted"/>
<name>A0A2S1KUW9_9LACO</name>
<evidence type="ECO:0000313" key="2">
    <source>
        <dbReference type="Proteomes" id="UP000244870"/>
    </source>
</evidence>
<accession>A0A2S1KUW9</accession>
<dbReference type="Proteomes" id="UP000244870">
    <property type="component" value="Plasmid unnamed1"/>
</dbReference>
<geneLocation type="plasmid" evidence="1">
    <name>unnamed1</name>
</geneLocation>
<dbReference type="EMBL" id="CP020929">
    <property type="protein sequence ID" value="AWF96828.1"/>
    <property type="molecule type" value="Genomic_DNA"/>
</dbReference>